<dbReference type="GO" id="GO:0005975">
    <property type="term" value="P:carbohydrate metabolic process"/>
    <property type="evidence" value="ECO:0007669"/>
    <property type="project" value="InterPro"/>
</dbReference>
<evidence type="ECO:0000256" key="3">
    <source>
        <dbReference type="ARBA" id="ARBA00023235"/>
    </source>
</evidence>
<accession>A0A1G6KL36</accession>
<dbReference type="SUPFAM" id="SSF48208">
    <property type="entry name" value="Six-hairpin glycosidases"/>
    <property type="match status" value="1"/>
</dbReference>
<proteinExistence type="inferred from homology"/>
<dbReference type="InterPro" id="IPR028584">
    <property type="entry name" value="Cellobiose_2_epim"/>
</dbReference>
<dbReference type="AlphaFoldDB" id="A0A1G6KL36"/>
<reference evidence="6 8" key="1">
    <citation type="submission" date="2016-10" db="EMBL/GenBank/DDBJ databases">
        <authorList>
            <person name="Varghese N."/>
            <person name="Submissions S."/>
        </authorList>
    </citation>
    <scope>NUCLEOTIDE SEQUENCE [LARGE SCALE GENOMIC DNA]</scope>
    <source>
        <strain evidence="6 8">WG10</strain>
    </source>
</reference>
<dbReference type="Pfam" id="PF07221">
    <property type="entry name" value="GlcNAc_2-epim"/>
    <property type="match status" value="1"/>
</dbReference>
<organism evidence="6 8">
    <name type="scientific">Halanaerobium congolense</name>
    <dbReference type="NCBI Taxonomy" id="54121"/>
    <lineage>
        <taxon>Bacteria</taxon>
        <taxon>Bacillati</taxon>
        <taxon>Bacillota</taxon>
        <taxon>Clostridia</taxon>
        <taxon>Halanaerobiales</taxon>
        <taxon>Halanaerobiaceae</taxon>
        <taxon>Halanaerobium</taxon>
    </lineage>
</organism>
<reference evidence="5 7" key="2">
    <citation type="submission" date="2018-04" db="EMBL/GenBank/DDBJ databases">
        <title>Subsurface microbial communities from deep shales in Ohio and West Virginia, USA.</title>
        <authorList>
            <person name="Wrighton K."/>
        </authorList>
    </citation>
    <scope>NUCLEOTIDE SEQUENCE [LARGE SCALE GENOMIC DNA]</scope>
    <source>
        <strain evidence="5 7">MSL28</strain>
    </source>
</reference>
<dbReference type="EMBL" id="QICM01000028">
    <property type="protein sequence ID" value="PXV62903.1"/>
    <property type="molecule type" value="Genomic_DNA"/>
</dbReference>
<dbReference type="EC" id="5.1.3.11" evidence="4"/>
<dbReference type="RefSeq" id="WP_110301141.1">
    <property type="nucleotide sequence ID" value="NZ_FMYT01000004.1"/>
</dbReference>
<comment type="catalytic activity">
    <reaction evidence="1 4">
        <text>D-cellobiose = beta-D-glucosyl-(1-&gt;4)-D-mannopyranose</text>
        <dbReference type="Rhea" id="RHEA:23384"/>
        <dbReference type="ChEBI" id="CHEBI:17057"/>
        <dbReference type="ChEBI" id="CHEBI:47931"/>
        <dbReference type="EC" id="5.1.3.11"/>
    </reaction>
</comment>
<gene>
    <name evidence="5" type="ORF">C8C78_12821</name>
    <name evidence="6" type="ORF">SAMN04488597_104146</name>
</gene>
<name>A0A1G6KL36_9FIRM</name>
<dbReference type="EMBL" id="FMYT01000004">
    <property type="protein sequence ID" value="SDC31245.1"/>
    <property type="molecule type" value="Genomic_DNA"/>
</dbReference>
<dbReference type="InterPro" id="IPR010819">
    <property type="entry name" value="AGE/CE"/>
</dbReference>
<dbReference type="HAMAP" id="MF_00929">
    <property type="entry name" value="Cellobiose_2_epim"/>
    <property type="match status" value="1"/>
</dbReference>
<evidence type="ECO:0000256" key="1">
    <source>
        <dbReference type="ARBA" id="ARBA00001470"/>
    </source>
</evidence>
<dbReference type="Proteomes" id="UP000247389">
    <property type="component" value="Unassembled WGS sequence"/>
</dbReference>
<evidence type="ECO:0000313" key="6">
    <source>
        <dbReference type="EMBL" id="SDC31245.1"/>
    </source>
</evidence>
<dbReference type="Gene3D" id="1.50.10.10">
    <property type="match status" value="1"/>
</dbReference>
<dbReference type="InterPro" id="IPR008928">
    <property type="entry name" value="6-hairpin_glycosidase_sf"/>
</dbReference>
<evidence type="ECO:0000313" key="8">
    <source>
        <dbReference type="Proteomes" id="UP000324896"/>
    </source>
</evidence>
<dbReference type="GO" id="GO:0047736">
    <property type="term" value="F:cellobiose epimerase activity"/>
    <property type="evidence" value="ECO:0007669"/>
    <property type="project" value="UniProtKB-UniRule"/>
</dbReference>
<evidence type="ECO:0000256" key="4">
    <source>
        <dbReference type="HAMAP-Rule" id="MF_00929"/>
    </source>
</evidence>
<evidence type="ECO:0000313" key="7">
    <source>
        <dbReference type="Proteomes" id="UP000247389"/>
    </source>
</evidence>
<evidence type="ECO:0000313" key="5">
    <source>
        <dbReference type="EMBL" id="PXV62903.1"/>
    </source>
</evidence>
<evidence type="ECO:0000256" key="2">
    <source>
        <dbReference type="ARBA" id="ARBA00008558"/>
    </source>
</evidence>
<comment type="similarity">
    <text evidence="4">Belongs to the cellobiose 2-epimerase family.</text>
</comment>
<dbReference type="Proteomes" id="UP000324896">
    <property type="component" value="Unassembled WGS sequence"/>
</dbReference>
<comment type="similarity">
    <text evidence="2">Belongs to the N-acylglucosamine 2-epimerase family.</text>
</comment>
<sequence>MKKNLLEEFADSVTKEKADLLTFWLNNSIDKHYGGFYGEVSVSNKAQAEADKALILNSRILWSFANAYREDKNPDYLKMADRAYDYLIANFEDKKYGGFYWLLDYKGEVKENKKQIYGQAFCIYAFSEYYRAADNEDALKRAVDLFSILESESYDPEYKGYFEAYNRDWSAADDMSLSEKDLNVAKSMNTHLHILEAYTNLYRVWPDPGLESKLKELIEVVINNIVNQDQYRFKLFFDQDWTSKSDIISYGHDIEGSWLLYEAAEVLGEQVVLDFVEDYALKMAAEVLENGTAADGSIYYESKNGKLDRDRHWWPQAEAVIGFINAYQLSGEEDFIQAAAKCWDYIIKNIVDQQNGGWYWLVNEQGKAASKAKINAWKSPYHSSRACYEIINRIEQILV</sequence>
<keyword evidence="3 4" id="KW-0413">Isomerase</keyword>
<dbReference type="InterPro" id="IPR012341">
    <property type="entry name" value="6hp_glycosidase-like_sf"/>
</dbReference>
<comment type="function">
    <text evidence="4">Catalyzes the reversible epimerization of cellobiose to 4-O-beta-D-glucopyranosyl-D-mannose (Glc-Man).</text>
</comment>
<dbReference type="PANTHER" id="PTHR15108">
    <property type="entry name" value="N-ACYLGLUCOSAMINE-2-EPIMERASE"/>
    <property type="match status" value="1"/>
</dbReference>
<protein>
    <recommendedName>
        <fullName evidence="4">Cellobiose 2-epimerase</fullName>
        <shortName evidence="4">CE</shortName>
        <ecNumber evidence="4">5.1.3.11</ecNumber>
    </recommendedName>
</protein>